<dbReference type="OrthoDB" id="214150at2"/>
<evidence type="ECO:0000313" key="3">
    <source>
        <dbReference type="Proteomes" id="UP000229081"/>
    </source>
</evidence>
<feature type="domain" description="YdhG-like" evidence="1">
    <location>
        <begin position="19"/>
        <end position="108"/>
    </location>
</feature>
<sequence>MPQDPRVDTYIAGRAEFARPILSWMRARVHAACPDVEESIKWSMPAFLYKGRSLANMAAFKAHASFGFWDRQALATGKEGEAMGQYGRIESLDDLPAAEMFETQVRDAVARIDGGQKPVRAAKAPKPELPVPPELAEALAGDPKATETFTGFPPGCRREYCEWIAEAKRPETKAKRVADAVEWLREGKRRNWKYESC</sequence>
<dbReference type="Pfam" id="PF08818">
    <property type="entry name" value="DUF1801"/>
    <property type="match status" value="1"/>
</dbReference>
<dbReference type="RefSeq" id="WP_100282533.1">
    <property type="nucleotide sequence ID" value="NZ_CP024923.1"/>
</dbReference>
<accession>A0A2K8MJH9</accession>
<dbReference type="AlphaFoldDB" id="A0A2K8MJH9"/>
<dbReference type="Proteomes" id="UP000229081">
    <property type="component" value="Chromosome"/>
</dbReference>
<dbReference type="EMBL" id="CP024923">
    <property type="protein sequence ID" value="ATY32726.1"/>
    <property type="molecule type" value="Genomic_DNA"/>
</dbReference>
<gene>
    <name evidence="2" type="ORF">CVN68_12695</name>
</gene>
<organism evidence="2 3">
    <name type="scientific">Sphingomonas psychrotolerans</name>
    <dbReference type="NCBI Taxonomy" id="1327635"/>
    <lineage>
        <taxon>Bacteria</taxon>
        <taxon>Pseudomonadati</taxon>
        <taxon>Pseudomonadota</taxon>
        <taxon>Alphaproteobacteria</taxon>
        <taxon>Sphingomonadales</taxon>
        <taxon>Sphingomonadaceae</taxon>
        <taxon>Sphingomonas</taxon>
    </lineage>
</organism>
<proteinExistence type="predicted"/>
<dbReference type="KEGG" id="sphc:CVN68_12695"/>
<dbReference type="SUPFAM" id="SSF159888">
    <property type="entry name" value="YdhG-like"/>
    <property type="match status" value="1"/>
</dbReference>
<dbReference type="InterPro" id="IPR014922">
    <property type="entry name" value="YdhG-like"/>
</dbReference>
<name>A0A2K8MJH9_9SPHN</name>
<dbReference type="Pfam" id="PF13376">
    <property type="entry name" value="OmdA"/>
    <property type="match status" value="1"/>
</dbReference>
<reference evidence="2 3" key="1">
    <citation type="submission" date="2017-11" db="EMBL/GenBank/DDBJ databases">
        <title>Complete genome sequence of Sphingomonas sp. Strain Cra20, a psychrotolerant potential plant growth promoting rhizobacteria.</title>
        <authorList>
            <person name="Luo Y."/>
        </authorList>
    </citation>
    <scope>NUCLEOTIDE SEQUENCE [LARGE SCALE GENOMIC DNA]</scope>
    <source>
        <strain evidence="2 3">Cra20</strain>
    </source>
</reference>
<evidence type="ECO:0000313" key="2">
    <source>
        <dbReference type="EMBL" id="ATY32726.1"/>
    </source>
</evidence>
<evidence type="ECO:0000259" key="1">
    <source>
        <dbReference type="Pfam" id="PF08818"/>
    </source>
</evidence>
<keyword evidence="3" id="KW-1185">Reference proteome</keyword>
<protein>
    <recommendedName>
        <fullName evidence="1">YdhG-like domain-containing protein</fullName>
    </recommendedName>
</protein>
<dbReference type="Gene3D" id="3.90.1150.200">
    <property type="match status" value="1"/>
</dbReference>